<organism evidence="6">
    <name type="scientific">Sciadococcus taiwanensis</name>
    <dbReference type="NCBI Taxonomy" id="3028030"/>
    <lineage>
        <taxon>Eukaryota</taxon>
        <taxon>Rhodophyta</taxon>
        <taxon>Bangiophyceae</taxon>
        <taxon>Cavernulicolales</taxon>
        <taxon>Cavernulicolaceae</taxon>
        <taxon>Sciadococcus</taxon>
    </lineage>
</organism>
<evidence type="ECO:0000256" key="4">
    <source>
        <dbReference type="ARBA" id="ARBA00072792"/>
    </source>
</evidence>
<dbReference type="Pfam" id="PF00581">
    <property type="entry name" value="Rhodanese"/>
    <property type="match status" value="1"/>
</dbReference>
<dbReference type="SMART" id="SM00450">
    <property type="entry name" value="RHOD"/>
    <property type="match status" value="1"/>
</dbReference>
<dbReference type="CDD" id="cd00158">
    <property type="entry name" value="RHOD"/>
    <property type="match status" value="1"/>
</dbReference>
<reference evidence="6" key="1">
    <citation type="journal article" date="2023" name="J. Phycol.">
        <title>Revised classification of the Cyanidiophyceae based on plastid genome data with descriptions of the Cavernulicolales ord. nov. and Galdieriales ord. nov. (Rhodophyta).</title>
        <authorList>
            <person name="Park S.I."/>
            <person name="Cho C.H."/>
            <person name="Ciniglia C."/>
            <person name="Huang T.Y."/>
            <person name="Liu S.L."/>
            <person name="Bustamante D.E."/>
            <person name="Calderon M.S."/>
            <person name="Mansilla A."/>
            <person name="McDermott T."/>
            <person name="Andersen R.A."/>
            <person name="Yoon H.S."/>
        </authorList>
    </citation>
    <scope>NUCLEOTIDE SEQUENCE</scope>
</reference>
<dbReference type="Gene3D" id="3.40.250.10">
    <property type="entry name" value="Rhodanese-like domain"/>
    <property type="match status" value="1"/>
</dbReference>
<dbReference type="InterPro" id="IPR001763">
    <property type="entry name" value="Rhodanese-like_dom"/>
</dbReference>
<protein>
    <recommendedName>
        <fullName evidence="4">Probable molybdopterin-synthase adenylyltransferase</fullName>
    </recommendedName>
</protein>
<dbReference type="GO" id="GO:0008146">
    <property type="term" value="F:sulfotransferase activity"/>
    <property type="evidence" value="ECO:0007669"/>
    <property type="project" value="TreeGrafter"/>
</dbReference>
<dbReference type="GO" id="GO:0008641">
    <property type="term" value="F:ubiquitin-like modifier activating enzyme activity"/>
    <property type="evidence" value="ECO:0007669"/>
    <property type="project" value="InterPro"/>
</dbReference>
<dbReference type="AlphaFoldDB" id="A0A9Y1I213"/>
<keyword evidence="2" id="KW-0547">Nucleotide-binding</keyword>
<dbReference type="InterPro" id="IPR035985">
    <property type="entry name" value="Ubiquitin-activating_enz"/>
</dbReference>
<dbReference type="EMBL" id="OP616811">
    <property type="protein sequence ID" value="WDA98801.1"/>
    <property type="molecule type" value="Genomic_DNA"/>
</dbReference>
<dbReference type="InterPro" id="IPR045886">
    <property type="entry name" value="ThiF/MoeB/HesA"/>
</dbReference>
<evidence type="ECO:0000259" key="5">
    <source>
        <dbReference type="PROSITE" id="PS50206"/>
    </source>
</evidence>
<dbReference type="SUPFAM" id="SSF69572">
    <property type="entry name" value="Activating enzymes of the ubiquitin-like proteins"/>
    <property type="match status" value="1"/>
</dbReference>
<keyword evidence="3" id="KW-0067">ATP-binding</keyword>
<feature type="domain" description="Rhodanese" evidence="5">
    <location>
        <begin position="290"/>
        <end position="378"/>
    </location>
</feature>
<geneLocation type="plastid" evidence="6"/>
<dbReference type="CDD" id="cd00757">
    <property type="entry name" value="ThiF_MoeB_HesA_family"/>
    <property type="match status" value="1"/>
</dbReference>
<dbReference type="InterPro" id="IPR036873">
    <property type="entry name" value="Rhodanese-like_dom_sf"/>
</dbReference>
<gene>
    <name evidence="6" type="primary">moeB</name>
    <name evidence="6" type="ORF">SCTW_019</name>
</gene>
<dbReference type="PANTHER" id="PTHR10953">
    <property type="entry name" value="UBIQUITIN-ACTIVATING ENZYME E1"/>
    <property type="match status" value="1"/>
</dbReference>
<evidence type="ECO:0000256" key="3">
    <source>
        <dbReference type="ARBA" id="ARBA00022840"/>
    </source>
</evidence>
<dbReference type="GO" id="GO:0016779">
    <property type="term" value="F:nucleotidyltransferase activity"/>
    <property type="evidence" value="ECO:0007669"/>
    <property type="project" value="TreeGrafter"/>
</dbReference>
<accession>A0A9Y1I213</accession>
<dbReference type="Gene3D" id="3.40.50.720">
    <property type="entry name" value="NAD(P)-binding Rossmann-like Domain"/>
    <property type="match status" value="1"/>
</dbReference>
<sequence length="378" mass="42407">MAYSLFDNVELNEPEYLRYARHLSLPQIGTQGQKKIKNAKVICIGTGGLGSIALMYLAAAGLGNIAIVDYDNVDLSNLQRQLIHSEKFLERSKIESAIDTISKINPNCNIIPYNLKLTYENVLEVLYPYDIVIEGTDNFDTKYLINDACVLLNKPEVYGAIFQFQGQVSVFNYRGGPNYRDIYPIIPSPNQIPSCSEAGVIGVLPGVIGILQATETLKLILGIGEILNKKLLIYDALKASFSSLSINTKINIKQEYFYQLKVNSGSLERKKECGPPEITVSQLQKLIDKRPHAFLIIDVRTKQEHLINKIPDSISLPINQLENTANINWINFQSKQKQIILHCKTGQRSAQAIQILEKYGVYAYNLEGGIIAWQQNKN</sequence>
<dbReference type="Pfam" id="PF00899">
    <property type="entry name" value="ThiF"/>
    <property type="match status" value="1"/>
</dbReference>
<proteinExistence type="predicted"/>
<dbReference type="InterPro" id="IPR000594">
    <property type="entry name" value="ThiF_NAD_FAD-bd"/>
</dbReference>
<dbReference type="GO" id="GO:0005524">
    <property type="term" value="F:ATP binding"/>
    <property type="evidence" value="ECO:0007669"/>
    <property type="project" value="UniProtKB-KW"/>
</dbReference>
<evidence type="ECO:0000256" key="1">
    <source>
        <dbReference type="ARBA" id="ARBA00022679"/>
    </source>
</evidence>
<dbReference type="GO" id="GO:0004792">
    <property type="term" value="F:thiosulfate-cyanide sulfurtransferase activity"/>
    <property type="evidence" value="ECO:0007669"/>
    <property type="project" value="TreeGrafter"/>
</dbReference>
<dbReference type="GO" id="GO:0005829">
    <property type="term" value="C:cytosol"/>
    <property type="evidence" value="ECO:0007669"/>
    <property type="project" value="TreeGrafter"/>
</dbReference>
<evidence type="ECO:0000256" key="2">
    <source>
        <dbReference type="ARBA" id="ARBA00022741"/>
    </source>
</evidence>
<dbReference type="FunFam" id="3.40.50.720:FF:000033">
    <property type="entry name" value="Adenylyltransferase and sulfurtransferase MOCS3"/>
    <property type="match status" value="1"/>
</dbReference>
<dbReference type="PANTHER" id="PTHR10953:SF102">
    <property type="entry name" value="ADENYLYLTRANSFERASE AND SULFURTRANSFERASE MOCS3"/>
    <property type="match status" value="1"/>
</dbReference>
<dbReference type="PROSITE" id="PS50206">
    <property type="entry name" value="RHODANESE_3"/>
    <property type="match status" value="1"/>
</dbReference>
<dbReference type="NCBIfam" id="NF004281">
    <property type="entry name" value="PRK05690.1"/>
    <property type="match status" value="1"/>
</dbReference>
<evidence type="ECO:0000313" key="6">
    <source>
        <dbReference type="EMBL" id="WDA98801.1"/>
    </source>
</evidence>
<keyword evidence="6" id="KW-0934">Plastid</keyword>
<keyword evidence="1" id="KW-0808">Transferase</keyword>
<name>A0A9Y1I213_9RHOD</name>